<dbReference type="Pfam" id="PF02518">
    <property type="entry name" value="HATPase_c"/>
    <property type="match status" value="1"/>
</dbReference>
<proteinExistence type="predicted"/>
<evidence type="ECO:0000313" key="3">
    <source>
        <dbReference type="Proteomes" id="UP001242811"/>
    </source>
</evidence>
<evidence type="ECO:0000313" key="2">
    <source>
        <dbReference type="EMBL" id="MDQ0495521.1"/>
    </source>
</evidence>
<dbReference type="SUPFAM" id="SSF55874">
    <property type="entry name" value="ATPase domain of HSP90 chaperone/DNA topoisomerase II/histidine kinase"/>
    <property type="match status" value="1"/>
</dbReference>
<dbReference type="InterPro" id="IPR003594">
    <property type="entry name" value="HATPase_dom"/>
</dbReference>
<dbReference type="Gene3D" id="3.30.565.10">
    <property type="entry name" value="Histidine kinase-like ATPase, C-terminal domain"/>
    <property type="match status" value="1"/>
</dbReference>
<dbReference type="EMBL" id="JAUSWA010000023">
    <property type="protein sequence ID" value="MDQ0495521.1"/>
    <property type="molecule type" value="Genomic_DNA"/>
</dbReference>
<dbReference type="RefSeq" id="WP_370881026.1">
    <property type="nucleotide sequence ID" value="NZ_CP045298.1"/>
</dbReference>
<organism evidence="2 3">
    <name type="scientific">Paenibacillus brasilensis</name>
    <dbReference type="NCBI Taxonomy" id="128574"/>
    <lineage>
        <taxon>Bacteria</taxon>
        <taxon>Bacillati</taxon>
        <taxon>Bacillota</taxon>
        <taxon>Bacilli</taxon>
        <taxon>Bacillales</taxon>
        <taxon>Paenibacillaceae</taxon>
        <taxon>Paenibacillus</taxon>
    </lineage>
</organism>
<dbReference type="PANTHER" id="PTHR34220:SF7">
    <property type="entry name" value="SENSOR HISTIDINE KINASE YPDA"/>
    <property type="match status" value="1"/>
</dbReference>
<keyword evidence="2" id="KW-0808">Transferase</keyword>
<dbReference type="InterPro" id="IPR050640">
    <property type="entry name" value="Bact_2-comp_sensor_kinase"/>
</dbReference>
<reference evidence="2 3" key="1">
    <citation type="submission" date="2023-07" db="EMBL/GenBank/DDBJ databases">
        <title>Genomic Encyclopedia of Type Strains, Phase IV (KMG-IV): sequencing the most valuable type-strain genomes for metagenomic binning, comparative biology and taxonomic classification.</title>
        <authorList>
            <person name="Goeker M."/>
        </authorList>
    </citation>
    <scope>NUCLEOTIDE SEQUENCE [LARGE SCALE GENOMIC DNA]</scope>
    <source>
        <strain evidence="2 3">DSM 14914</strain>
    </source>
</reference>
<dbReference type="Proteomes" id="UP001242811">
    <property type="component" value="Unassembled WGS sequence"/>
</dbReference>
<keyword evidence="3" id="KW-1185">Reference proteome</keyword>
<sequence length="156" mass="17729">MNYYLKIQQMRMPRLTFSIHISSQANSLLILPLVVQPLVENAVLHGIEPQAEDGIIHIVTEYVGSYMHLIVDDNGLGLSTEAITALTSTLDKSVEKEHGYGLWNVYQRMRLHFGEDAGLDFSLSPLGGLRAVLKWPLPAKSWSCGLLWYGEWWRYQ</sequence>
<name>A0ABU0L318_9BACL</name>
<keyword evidence="2" id="KW-0418">Kinase</keyword>
<feature type="domain" description="Histidine kinase/HSP90-like ATPase" evidence="1">
    <location>
        <begin position="33"/>
        <end position="138"/>
    </location>
</feature>
<comment type="caution">
    <text evidence="2">The sequence shown here is derived from an EMBL/GenBank/DDBJ whole genome shotgun (WGS) entry which is preliminary data.</text>
</comment>
<accession>A0ABU0L318</accession>
<evidence type="ECO:0000259" key="1">
    <source>
        <dbReference type="Pfam" id="PF02518"/>
    </source>
</evidence>
<dbReference type="GO" id="GO:0016301">
    <property type="term" value="F:kinase activity"/>
    <property type="evidence" value="ECO:0007669"/>
    <property type="project" value="UniProtKB-KW"/>
</dbReference>
<gene>
    <name evidence="2" type="ORF">QOZ95_003701</name>
</gene>
<dbReference type="PANTHER" id="PTHR34220">
    <property type="entry name" value="SENSOR HISTIDINE KINASE YPDA"/>
    <property type="match status" value="1"/>
</dbReference>
<dbReference type="InterPro" id="IPR036890">
    <property type="entry name" value="HATPase_C_sf"/>
</dbReference>
<protein>
    <submittedName>
        <fullName evidence="2">Sensor histidine kinase YesM</fullName>
    </submittedName>
</protein>